<name>A0A329VIW0_9GAMM</name>
<proteinExistence type="predicted"/>
<reference evidence="1 2" key="1">
    <citation type="journal article" date="2018" name="Int. J. Syst. Evol. Microbiol.">
        <title>Whole-genome-based revisit of Photorhabdus phylogeny: proposal for the elevation of most Photorhabdus subspecies to the species level and description of one novel species Photorhabdus bodei sp. nov., and one novel subspecies Photorhabdus laumondii subsp. clarkei subsp. nov.</title>
        <authorList>
            <person name="Machado R.A.R."/>
            <person name="Wuthrich D."/>
            <person name="Kuhnert P."/>
            <person name="Arce C.C.M."/>
            <person name="Thonen L."/>
            <person name="Ruiz C."/>
            <person name="Zhang X."/>
            <person name="Robert C.A.M."/>
            <person name="Karimi J."/>
            <person name="Kamali S."/>
            <person name="Ma J."/>
            <person name="Bruggmann R."/>
            <person name="Erb M."/>
        </authorList>
    </citation>
    <scope>NUCLEOTIDE SEQUENCE [LARGE SCALE GENOMIC DNA]</scope>
    <source>
        <strain evidence="1 2">BOJ-47</strain>
    </source>
</reference>
<dbReference type="AlphaFoldDB" id="A0A329VIW0"/>
<accession>A0A329VIW0</accession>
<evidence type="ECO:0008006" key="3">
    <source>
        <dbReference type="Google" id="ProtNLM"/>
    </source>
</evidence>
<gene>
    <name evidence="1" type="ORF">CKY01_05850</name>
</gene>
<protein>
    <recommendedName>
        <fullName evidence="3">Phage protein</fullName>
    </recommendedName>
</protein>
<evidence type="ECO:0000313" key="1">
    <source>
        <dbReference type="EMBL" id="RAW92136.1"/>
    </source>
</evidence>
<sequence>MNSFSDSYHWIIDKLNNIPGINIETQAIEKTVIEPVGKGNEPRFCHNRISIGQDCVHAILESGLATKLIAERSPTLRADIHTQIGILAEDDERIIPGTVIINEESPIKLWITAETYDFGRINVSVSSGNETDD</sequence>
<dbReference type="EMBL" id="NSCI01000005">
    <property type="protein sequence ID" value="RAW92136.1"/>
    <property type="molecule type" value="Genomic_DNA"/>
</dbReference>
<dbReference type="Proteomes" id="UP000250870">
    <property type="component" value="Unassembled WGS sequence"/>
</dbReference>
<evidence type="ECO:0000313" key="2">
    <source>
        <dbReference type="Proteomes" id="UP000250870"/>
    </source>
</evidence>
<organism evidence="1 2">
    <name type="scientific">Photorhabdus laumondii subsp. clarkei</name>
    <dbReference type="NCBI Taxonomy" id="2029685"/>
    <lineage>
        <taxon>Bacteria</taxon>
        <taxon>Pseudomonadati</taxon>
        <taxon>Pseudomonadota</taxon>
        <taxon>Gammaproteobacteria</taxon>
        <taxon>Enterobacterales</taxon>
        <taxon>Morganellaceae</taxon>
        <taxon>Photorhabdus</taxon>
    </lineage>
</organism>
<comment type="caution">
    <text evidence="1">The sequence shown here is derived from an EMBL/GenBank/DDBJ whole genome shotgun (WGS) entry which is preliminary data.</text>
</comment>
<dbReference type="InterPro" id="IPR019697">
    <property type="entry name" value="Phage_HP1_Orf28"/>
</dbReference>
<dbReference type="Pfam" id="PF10761">
    <property type="entry name" value="DUF2590"/>
    <property type="match status" value="1"/>
</dbReference>